<name>X0H2W5_FUSOX</name>
<dbReference type="Pfam" id="PF20434">
    <property type="entry name" value="BD-FAE"/>
    <property type="match status" value="1"/>
</dbReference>
<protein>
    <recommendedName>
        <fullName evidence="1">BD-FAE-like domain-containing protein</fullName>
    </recommendedName>
</protein>
<dbReference type="HOGENOM" id="CLU_1489097_0_0_1"/>
<feature type="domain" description="BD-FAE-like" evidence="1">
    <location>
        <begin position="92"/>
        <end position="160"/>
    </location>
</feature>
<dbReference type="Gene3D" id="3.40.50.1820">
    <property type="entry name" value="alpha/beta hydrolase"/>
    <property type="match status" value="1"/>
</dbReference>
<gene>
    <name evidence="2" type="ORF">FOPG_17466</name>
</gene>
<proteinExistence type="predicted"/>
<accession>X0H2W5</accession>
<reference evidence="2" key="1">
    <citation type="submission" date="2011-11" db="EMBL/GenBank/DDBJ databases">
        <title>The Genome Sequence of Fusarium oxysporum PHW808.</title>
        <authorList>
            <consortium name="The Broad Institute Genome Sequencing Platform"/>
            <person name="Ma L.-J."/>
            <person name="Gale L.R."/>
            <person name="Schwartz D.C."/>
            <person name="Zhou S."/>
            <person name="Corby-Kistler H."/>
            <person name="Young S.K."/>
            <person name="Zeng Q."/>
            <person name="Gargeya S."/>
            <person name="Fitzgerald M."/>
            <person name="Haas B."/>
            <person name="Abouelleil A."/>
            <person name="Alvarado L."/>
            <person name="Arachchi H.M."/>
            <person name="Berlin A."/>
            <person name="Brown A."/>
            <person name="Chapman S.B."/>
            <person name="Chen Z."/>
            <person name="Dunbar C."/>
            <person name="Freedman E."/>
            <person name="Gearin G."/>
            <person name="Goldberg J."/>
            <person name="Griggs A."/>
            <person name="Gujja S."/>
            <person name="Heiman D."/>
            <person name="Howarth C."/>
            <person name="Larson L."/>
            <person name="Lui A."/>
            <person name="MacDonald P.J.P."/>
            <person name="Montmayeur A."/>
            <person name="Murphy C."/>
            <person name="Neiman D."/>
            <person name="Pearson M."/>
            <person name="Priest M."/>
            <person name="Roberts A."/>
            <person name="Saif S."/>
            <person name="Shea T."/>
            <person name="Shenoy N."/>
            <person name="Sisk P."/>
            <person name="Stolte C."/>
            <person name="Sykes S."/>
            <person name="Wortman J."/>
            <person name="Nusbaum C."/>
            <person name="Birren B."/>
        </authorList>
    </citation>
    <scope>NUCLEOTIDE SEQUENCE [LARGE SCALE GENOMIC DNA]</scope>
    <source>
        <strain evidence="2">54008</strain>
    </source>
</reference>
<reference evidence="2" key="2">
    <citation type="submission" date="2014-03" db="EMBL/GenBank/DDBJ databases">
        <title>The Genome Annotation of Fusarium oxysporum PHW808.</title>
        <authorList>
            <consortium name="The Broad Institute Genomics Platform"/>
            <person name="Ma L.-J."/>
            <person name="Corby-Kistler H."/>
            <person name="Broz K."/>
            <person name="Gale L.R."/>
            <person name="Jonkers W."/>
            <person name="O'Donnell K."/>
            <person name="Ploetz R."/>
            <person name="Steinberg C."/>
            <person name="Schwartz D.C."/>
            <person name="VanEtten H."/>
            <person name="Zhou S."/>
            <person name="Young S.K."/>
            <person name="Zeng Q."/>
            <person name="Gargeya S."/>
            <person name="Fitzgerald M."/>
            <person name="Abouelleil A."/>
            <person name="Alvarado L."/>
            <person name="Chapman S.B."/>
            <person name="Gainer-Dewar J."/>
            <person name="Goldberg J."/>
            <person name="Griggs A."/>
            <person name="Gujja S."/>
            <person name="Hansen M."/>
            <person name="Howarth C."/>
            <person name="Imamovic A."/>
            <person name="Ireland A."/>
            <person name="Larimer J."/>
            <person name="McCowan C."/>
            <person name="Murphy C."/>
            <person name="Pearson M."/>
            <person name="Poon T.W."/>
            <person name="Priest M."/>
            <person name="Roberts A."/>
            <person name="Saif S."/>
            <person name="Shea T."/>
            <person name="Sykes S."/>
            <person name="Wortman J."/>
            <person name="Nusbaum C."/>
            <person name="Birren B."/>
        </authorList>
    </citation>
    <scope>NUCLEOTIDE SEQUENCE</scope>
    <source>
        <strain evidence="2">54008</strain>
    </source>
</reference>
<dbReference type="SUPFAM" id="SSF53474">
    <property type="entry name" value="alpha/beta-Hydrolases"/>
    <property type="match status" value="1"/>
</dbReference>
<sequence length="181" mass="19278">MATISSGTGSSVSNLSPRALAARGNEIKGLDIFQSASDDMTVARIEELILDINADALTGGLDLIYGKEETQRLRFLGGQSVKACQVPHHGKVSHLTSLGYAFASVNYALIPLVTIEEKVQEVTNYVGYLVKNVAKPGLDPERVVLGGHSSGAHVVTLVSTDPVYLQRAGSRAPNSPDRLDY</sequence>
<dbReference type="InterPro" id="IPR029058">
    <property type="entry name" value="AB_hydrolase_fold"/>
</dbReference>
<evidence type="ECO:0000313" key="2">
    <source>
        <dbReference type="EMBL" id="EXL66356.1"/>
    </source>
</evidence>
<evidence type="ECO:0000259" key="1">
    <source>
        <dbReference type="Pfam" id="PF20434"/>
    </source>
</evidence>
<organism evidence="2">
    <name type="scientific">Fusarium oxysporum f. sp. conglutinans race 2 54008</name>
    <dbReference type="NCBI Taxonomy" id="1089457"/>
    <lineage>
        <taxon>Eukaryota</taxon>
        <taxon>Fungi</taxon>
        <taxon>Dikarya</taxon>
        <taxon>Ascomycota</taxon>
        <taxon>Pezizomycotina</taxon>
        <taxon>Sordariomycetes</taxon>
        <taxon>Hypocreomycetidae</taxon>
        <taxon>Hypocreales</taxon>
        <taxon>Nectriaceae</taxon>
        <taxon>Fusarium</taxon>
        <taxon>Fusarium oxysporum species complex</taxon>
    </lineage>
</organism>
<dbReference type="EMBL" id="KK033457">
    <property type="protein sequence ID" value="EXL66356.1"/>
    <property type="molecule type" value="Genomic_DNA"/>
</dbReference>
<dbReference type="Proteomes" id="UP000030676">
    <property type="component" value="Unassembled WGS sequence"/>
</dbReference>
<dbReference type="AlphaFoldDB" id="X0H2W5"/>
<dbReference type="InterPro" id="IPR049492">
    <property type="entry name" value="BD-FAE-like_dom"/>
</dbReference>